<dbReference type="CDD" id="cd11378">
    <property type="entry name" value="DUF296"/>
    <property type="match status" value="1"/>
</dbReference>
<dbReference type="EMBL" id="SIOP01000001">
    <property type="protein sequence ID" value="TAY51994.1"/>
    <property type="molecule type" value="Genomic_DNA"/>
</dbReference>
<evidence type="ECO:0000313" key="3">
    <source>
        <dbReference type="Proteomes" id="UP000292974"/>
    </source>
</evidence>
<reference evidence="2 3" key="1">
    <citation type="submission" date="2019-02" db="EMBL/GenBank/DDBJ databases">
        <title>The genomic architecture of introgression among sibling species of bacteria.</title>
        <authorList>
            <person name="Cavassim M.I.A."/>
            <person name="Moeskjaer S."/>
            <person name="Moslemi C."/>
            <person name="Fields B."/>
            <person name="Bachmann A."/>
            <person name="Vilhjalmsson B."/>
            <person name="Schierup M.H."/>
            <person name="Young J.P.W."/>
            <person name="Andersen S.U."/>
        </authorList>
    </citation>
    <scope>NUCLEOTIDE SEQUENCE [LARGE SCALE GENOMIC DNA]</scope>
    <source>
        <strain evidence="2 3">SM135B</strain>
    </source>
</reference>
<dbReference type="PANTHER" id="PTHR34988">
    <property type="entry name" value="PROTEIN, PUTATIVE-RELATED"/>
    <property type="match status" value="1"/>
</dbReference>
<dbReference type="Proteomes" id="UP000292974">
    <property type="component" value="Unassembled WGS sequence"/>
</dbReference>
<evidence type="ECO:0000259" key="1">
    <source>
        <dbReference type="PROSITE" id="PS51742"/>
    </source>
</evidence>
<dbReference type="Gene3D" id="3.30.1330.80">
    <property type="entry name" value="Hypothetical protein, similar to alpha- acetolactate decarboxylase, domain 2"/>
    <property type="match status" value="1"/>
</dbReference>
<dbReference type="PROSITE" id="PS51742">
    <property type="entry name" value="PPC"/>
    <property type="match status" value="1"/>
</dbReference>
<sequence>MPSTTPIIDRSCPVTEQKRYIPAPDGFLMVLRQGDDVLARLGTLMVDEDIPSAMLTGFGFAGQITFGFFNFEAREYKPKSYENLEVTNLTGSLAWKDGKPLPYLHATAGSSSFEAVGGHLLALEVGRGSMELHVTILRDRLERSTDASIGANILQLGPAS</sequence>
<accession>A0A7M3DTQ0</accession>
<protein>
    <submittedName>
        <fullName evidence="2">DUF296 domain-containing protein</fullName>
    </submittedName>
</protein>
<gene>
    <name evidence="2" type="ORF">ELH90_10130</name>
</gene>
<dbReference type="AlphaFoldDB" id="A0A7M3DTQ0"/>
<name>A0A7M3DTQ0_RHILE</name>
<comment type="caution">
    <text evidence="2">The sequence shown here is derived from an EMBL/GenBank/DDBJ whole genome shotgun (WGS) entry which is preliminary data.</text>
</comment>
<dbReference type="InterPro" id="IPR005175">
    <property type="entry name" value="PPC_dom"/>
</dbReference>
<evidence type="ECO:0000313" key="2">
    <source>
        <dbReference type="EMBL" id="TAY51994.1"/>
    </source>
</evidence>
<organism evidence="2 3">
    <name type="scientific">Rhizobium leguminosarum</name>
    <dbReference type="NCBI Taxonomy" id="384"/>
    <lineage>
        <taxon>Bacteria</taxon>
        <taxon>Pseudomonadati</taxon>
        <taxon>Pseudomonadota</taxon>
        <taxon>Alphaproteobacteria</taxon>
        <taxon>Hyphomicrobiales</taxon>
        <taxon>Rhizobiaceae</taxon>
        <taxon>Rhizobium/Agrobacterium group</taxon>
        <taxon>Rhizobium</taxon>
    </lineage>
</organism>
<dbReference type="Pfam" id="PF03479">
    <property type="entry name" value="PCC"/>
    <property type="match status" value="1"/>
</dbReference>
<dbReference type="PANTHER" id="PTHR34988:SF1">
    <property type="entry name" value="DNA-BINDING PROTEIN"/>
    <property type="match status" value="1"/>
</dbReference>
<dbReference type="SUPFAM" id="SSF117856">
    <property type="entry name" value="AF0104/ALDC/Ptd012-like"/>
    <property type="match status" value="1"/>
</dbReference>
<feature type="domain" description="PPC" evidence="1">
    <location>
        <begin position="20"/>
        <end position="157"/>
    </location>
</feature>
<proteinExistence type="predicted"/>